<comment type="caution">
    <text evidence="3">The sequence shown here is derived from an EMBL/GenBank/DDBJ whole genome shotgun (WGS) entry which is preliminary data.</text>
</comment>
<accession>A0A7J0EZL2</accession>
<dbReference type="EMBL" id="BJWL01000008">
    <property type="protein sequence ID" value="GFY91636.1"/>
    <property type="molecule type" value="Genomic_DNA"/>
</dbReference>
<protein>
    <recommendedName>
        <fullName evidence="5">Transmembrane protein</fullName>
    </recommendedName>
</protein>
<proteinExistence type="predicted"/>
<name>A0A7J0EZL2_9ERIC</name>
<evidence type="ECO:0008006" key="5">
    <source>
        <dbReference type="Google" id="ProtNLM"/>
    </source>
</evidence>
<organism evidence="3 4">
    <name type="scientific">Actinidia rufa</name>
    <dbReference type="NCBI Taxonomy" id="165716"/>
    <lineage>
        <taxon>Eukaryota</taxon>
        <taxon>Viridiplantae</taxon>
        <taxon>Streptophyta</taxon>
        <taxon>Embryophyta</taxon>
        <taxon>Tracheophyta</taxon>
        <taxon>Spermatophyta</taxon>
        <taxon>Magnoliopsida</taxon>
        <taxon>eudicotyledons</taxon>
        <taxon>Gunneridae</taxon>
        <taxon>Pentapetalae</taxon>
        <taxon>asterids</taxon>
        <taxon>Ericales</taxon>
        <taxon>Actinidiaceae</taxon>
        <taxon>Actinidia</taxon>
    </lineage>
</organism>
<feature type="region of interest" description="Disordered" evidence="1">
    <location>
        <begin position="137"/>
        <end position="161"/>
    </location>
</feature>
<gene>
    <name evidence="3" type="ORF">Acr_08g0000320</name>
</gene>
<keyword evidence="4" id="KW-1185">Reference proteome</keyword>
<dbReference type="OrthoDB" id="1303733at2759"/>
<feature type="compositionally biased region" description="Acidic residues" evidence="1">
    <location>
        <begin position="190"/>
        <end position="200"/>
    </location>
</feature>
<dbReference type="PANTHER" id="PTHR34947">
    <property type="entry name" value="TRANSMEMBRANE PROTEIN"/>
    <property type="match status" value="1"/>
</dbReference>
<dbReference type="PANTHER" id="PTHR34947:SF4">
    <property type="entry name" value="TRANSMEMBRANE PROTEIN"/>
    <property type="match status" value="1"/>
</dbReference>
<evidence type="ECO:0000313" key="4">
    <source>
        <dbReference type="Proteomes" id="UP000585474"/>
    </source>
</evidence>
<sequence>MDENEKQKLQTTSKSYKYHELLKKALQFLVFVSVLSFLLSYSSGISHFFHYYYYNFHFSKWVFPLLNRTLERKYIFLICHGIVVFIAKSSSFTSSPNSHFTDEFAKADEDGVKTAVAEMESPVENKEEIVESVIESLENVQEEEEEEENGSSNINVQEPESPVLVMGAEEEEEEYEEREASGLVEVITGIEDDEEKEEEANGSLIPPPAKDEENEVNVTTEELNRKIDEFIRRMKEEIRIGAQQQLIAV</sequence>
<keyword evidence="2" id="KW-0472">Membrane</keyword>
<evidence type="ECO:0000313" key="3">
    <source>
        <dbReference type="EMBL" id="GFY91636.1"/>
    </source>
</evidence>
<dbReference type="AlphaFoldDB" id="A0A7J0EZL2"/>
<keyword evidence="2" id="KW-0812">Transmembrane</keyword>
<evidence type="ECO:0000256" key="1">
    <source>
        <dbReference type="SAM" id="MobiDB-lite"/>
    </source>
</evidence>
<evidence type="ECO:0000256" key="2">
    <source>
        <dbReference type="SAM" id="Phobius"/>
    </source>
</evidence>
<keyword evidence="2" id="KW-1133">Transmembrane helix</keyword>
<dbReference type="Proteomes" id="UP000585474">
    <property type="component" value="Unassembled WGS sequence"/>
</dbReference>
<feature type="transmembrane region" description="Helical" evidence="2">
    <location>
        <begin position="28"/>
        <end position="53"/>
    </location>
</feature>
<reference evidence="3 4" key="1">
    <citation type="submission" date="2019-07" db="EMBL/GenBank/DDBJ databases">
        <title>De Novo Assembly of kiwifruit Actinidia rufa.</title>
        <authorList>
            <person name="Sugita-Konishi S."/>
            <person name="Sato K."/>
            <person name="Mori E."/>
            <person name="Abe Y."/>
            <person name="Kisaki G."/>
            <person name="Hamano K."/>
            <person name="Suezawa K."/>
            <person name="Otani M."/>
            <person name="Fukuda T."/>
            <person name="Manabe T."/>
            <person name="Gomi K."/>
            <person name="Tabuchi M."/>
            <person name="Akimitsu K."/>
            <person name="Kataoka I."/>
        </authorList>
    </citation>
    <scope>NUCLEOTIDE SEQUENCE [LARGE SCALE GENOMIC DNA]</scope>
    <source>
        <strain evidence="4">cv. Fuchu</strain>
    </source>
</reference>
<feature type="region of interest" description="Disordered" evidence="1">
    <location>
        <begin position="190"/>
        <end position="219"/>
    </location>
</feature>
<feature type="compositionally biased region" description="Acidic residues" evidence="1">
    <location>
        <begin position="140"/>
        <end position="149"/>
    </location>
</feature>